<dbReference type="EMBL" id="JAOZEW010000008">
    <property type="protein sequence ID" value="MCV9927834.1"/>
    <property type="molecule type" value="Genomic_DNA"/>
</dbReference>
<feature type="domain" description="Outer membrane protein beta-barrel" evidence="4">
    <location>
        <begin position="365"/>
        <end position="770"/>
    </location>
</feature>
<dbReference type="InterPro" id="IPR036942">
    <property type="entry name" value="Beta-barrel_TonB_sf"/>
</dbReference>
<dbReference type="GO" id="GO:0009279">
    <property type="term" value="C:cell outer membrane"/>
    <property type="evidence" value="ECO:0007669"/>
    <property type="project" value="UniProtKB-SubCell"/>
</dbReference>
<gene>
    <name evidence="5" type="ORF">OIU83_09235</name>
</gene>
<dbReference type="SUPFAM" id="SSF56935">
    <property type="entry name" value="Porins"/>
    <property type="match status" value="1"/>
</dbReference>
<evidence type="ECO:0000313" key="5">
    <source>
        <dbReference type="EMBL" id="MCV9927834.1"/>
    </source>
</evidence>
<keyword evidence="5" id="KW-0675">Receptor</keyword>
<proteinExistence type="predicted"/>
<dbReference type="PANTHER" id="PTHR40980:SF4">
    <property type="entry name" value="TONB-DEPENDENT RECEPTOR-LIKE BETA-BARREL DOMAIN-CONTAINING PROTEIN"/>
    <property type="match status" value="1"/>
</dbReference>
<evidence type="ECO:0000256" key="1">
    <source>
        <dbReference type="ARBA" id="ARBA00004442"/>
    </source>
</evidence>
<keyword evidence="3" id="KW-0998">Cell outer membrane</keyword>
<accession>A0A9X2ZBE0</accession>
<name>A0A9X2ZBE0_9FLAO</name>
<sequence>MKNIILIFIILIPFCSFSQVKVNGILKDETILVANATVVLSDQNNQIIKKMATGQDGSFEFVIPKGTYTLIINHSDYESFIKEFKIDENLQLSYIFLEKKATILGEVVIKSSGNLVKRKLDKTIFSVQNSPIASTGNAFDALKRTPGLILKNDQITMLGKSGVKVMVEGKMVQLSGEDLKNFLATLSATDIKEIEIIANPSSKYEAEGNSGIVNIIFKKSKKDSWSDNISLTHIQAKFGKQTLNNNFSYRKNKVNLTLSAGYEDGMTNKDQRLEISFKDEPLKLRTLQDFKDKVFSPRFLFDYDASKNTKIGMQYTGSFVKTNADDNSTTQIFNSNNEINGYLIGKGKFNSNKNNHLLNFFVENKLDTLGKKLVFNFDILRYNQDMSNYILSNRYDPNYNFSNIDFANDTHTNQSIINYNTKIDFDHPTKFANFQYGTKISFINTEYNTINYDLITGSPVFNPGLSDNFNYQENIQALYANGTKKINDKIQIQLGLRTEYTLTKGESKVLNQVNRNEYFKFFPTVFFSYQKNDDNMYVFNYGRRIERPNYSSLNPLRYFVNSKISSQGNPNLQPAYIDNFEFSHTYKNNLNSKLSFTAKTNAFGLIFDLDEATQEQLVIQDNFYNNYIYSLTENYQLALFSWWKTDNTLFFNYSVSKKTNPDVNAPVRNGLEFYGSINNVFTLDKAGKVLAEVNFWYDSPYNDNLYKYSQASSIDLAFTYKSLYRNLNLSAGVFDIFNSSSRRMSSEVNNVQQNYIAYPSNRYFRISLNYMFGNDKITSQKRSYGNEEERNRSN</sequence>
<evidence type="ECO:0000259" key="4">
    <source>
        <dbReference type="Pfam" id="PF14905"/>
    </source>
</evidence>
<dbReference type="Proteomes" id="UP001151079">
    <property type="component" value="Unassembled WGS sequence"/>
</dbReference>
<dbReference type="SUPFAM" id="SSF49464">
    <property type="entry name" value="Carboxypeptidase regulatory domain-like"/>
    <property type="match status" value="1"/>
</dbReference>
<keyword evidence="6" id="KW-1185">Reference proteome</keyword>
<dbReference type="RefSeq" id="WP_264205965.1">
    <property type="nucleotide sequence ID" value="NZ_JAOZEW010000008.1"/>
</dbReference>
<dbReference type="Gene3D" id="2.60.40.1120">
    <property type="entry name" value="Carboxypeptidase-like, regulatory domain"/>
    <property type="match status" value="1"/>
</dbReference>
<evidence type="ECO:0000256" key="2">
    <source>
        <dbReference type="ARBA" id="ARBA00023136"/>
    </source>
</evidence>
<dbReference type="AlphaFoldDB" id="A0A9X2ZBE0"/>
<dbReference type="InterPro" id="IPR008969">
    <property type="entry name" value="CarboxyPept-like_regulatory"/>
</dbReference>
<dbReference type="Gene3D" id="2.40.170.20">
    <property type="entry name" value="TonB-dependent receptor, beta-barrel domain"/>
    <property type="match status" value="1"/>
</dbReference>
<evidence type="ECO:0000256" key="3">
    <source>
        <dbReference type="ARBA" id="ARBA00023237"/>
    </source>
</evidence>
<reference evidence="5" key="1">
    <citation type="submission" date="2022-10" db="EMBL/GenBank/DDBJ databases">
        <title>Two novel species of Flavobacterium.</title>
        <authorList>
            <person name="Liu Q."/>
            <person name="Xin Y.-H."/>
        </authorList>
    </citation>
    <scope>NUCLEOTIDE SEQUENCE</scope>
    <source>
        <strain evidence="5">LS1R49</strain>
    </source>
</reference>
<dbReference type="Pfam" id="PF13620">
    <property type="entry name" value="CarboxypepD_reg"/>
    <property type="match status" value="1"/>
</dbReference>
<comment type="caution">
    <text evidence="5">The sequence shown here is derived from an EMBL/GenBank/DDBJ whole genome shotgun (WGS) entry which is preliminary data.</text>
</comment>
<protein>
    <submittedName>
        <fullName evidence="5">TonB-dependent receptor</fullName>
    </submittedName>
</protein>
<dbReference type="PANTHER" id="PTHR40980">
    <property type="entry name" value="PLUG DOMAIN-CONTAINING PROTEIN"/>
    <property type="match status" value="1"/>
</dbReference>
<evidence type="ECO:0000313" key="6">
    <source>
        <dbReference type="Proteomes" id="UP001151079"/>
    </source>
</evidence>
<dbReference type="Pfam" id="PF14905">
    <property type="entry name" value="OMP_b-brl_3"/>
    <property type="match status" value="1"/>
</dbReference>
<organism evidence="5 6">
    <name type="scientific">Flavobacterium shii</name>
    <dbReference type="NCBI Taxonomy" id="2987687"/>
    <lineage>
        <taxon>Bacteria</taxon>
        <taxon>Pseudomonadati</taxon>
        <taxon>Bacteroidota</taxon>
        <taxon>Flavobacteriia</taxon>
        <taxon>Flavobacteriales</taxon>
        <taxon>Flavobacteriaceae</taxon>
        <taxon>Flavobacterium</taxon>
    </lineage>
</organism>
<comment type="subcellular location">
    <subcellularLocation>
        <location evidence="1">Cell outer membrane</location>
    </subcellularLocation>
</comment>
<keyword evidence="2" id="KW-0472">Membrane</keyword>
<dbReference type="InterPro" id="IPR041700">
    <property type="entry name" value="OMP_b-brl_3"/>
</dbReference>